<dbReference type="InterPro" id="IPR000731">
    <property type="entry name" value="SSD"/>
</dbReference>
<name>A0A195AW20_9HYME</name>
<dbReference type="InterPro" id="IPR004766">
    <property type="entry name" value="TM_rcpt_patched"/>
</dbReference>
<feature type="transmembrane region" description="Helical" evidence="9">
    <location>
        <begin position="669"/>
        <end position="695"/>
    </location>
</feature>
<dbReference type="Gene3D" id="1.20.1640.10">
    <property type="entry name" value="Multidrug efflux transporter AcrB transmembrane domain"/>
    <property type="match status" value="2"/>
</dbReference>
<reference evidence="11 12" key="1">
    <citation type="submission" date="2015-09" db="EMBL/GenBank/DDBJ databases">
        <title>Atta colombica WGS genome.</title>
        <authorList>
            <person name="Nygaard S."/>
            <person name="Hu H."/>
            <person name="Boomsma J."/>
            <person name="Zhang G."/>
        </authorList>
    </citation>
    <scope>NUCLEOTIDE SEQUENCE [LARGE SCALE GENOMIC DNA]</scope>
    <source>
        <strain evidence="11">Treedump-2</strain>
        <tissue evidence="11">Whole body</tissue>
    </source>
</reference>
<evidence type="ECO:0000256" key="5">
    <source>
        <dbReference type="ARBA" id="ARBA00023136"/>
    </source>
</evidence>
<feature type="transmembrane region" description="Helical" evidence="9">
    <location>
        <begin position="275"/>
        <end position="293"/>
    </location>
</feature>
<sequence>MVSVSGPISTGILAGRLSGSPGSRQNGDAEGEKDLKVAERTRIRHESDLYVRPSWTDAAIALDQLEKFDMACRTIIYIYLCSRGPLVCGDNRVNSMQIILTVGDNGAVIAYWASRYLRSAINEAHFDDRKCILTAVSATRLLSPSSVKLPRERIKNNFTYNKIRNIKFQEWNILIVNNLTRSIRRSDDFQIVVDRARRLRLPAHASLVATADPRRSSSFLRILSSCTYRKNLFVYPTGCIAGKADGQRSAVWFRARLQDQLSQLGYFLQRHAGKVLFVAVLALAILCVALKSAQVNSKVEQLWVQEGGRLQKELTYASEVLGEAAASTHQLVIQTPRHSGANILHPAALREHLAVLEAAMNVEVHLFDITWKLKDLFCISNLFANYINNIFESIIPCAIITPLDCFWEGSKLLGPEFPVHVPGVKSNKRVKWTNLNPSTLLDEIKGLLVSFPFKTLEDYMKRAGITNGYQSKPCLNPADPECPETAPNKQSQQMKNKMLRKGLRWWTFLVPCVPDVGVELSGGCYGFAAKYMHWPEELVVGGAKHNKTGHLTRAAALQTVVQLMGERELYDFLVNTYRVHHIDWTQEKAAKVLETWQRVFSNEVKKLMEVNGSAPYNLYAFSTTTMNDILGKYSEVSVMKIAIGCVLMLLYAGVALFRWKDPVRSQSGVGMAGVMLICATVAAGLGFCALLGIPFNATTTQIVPFLALGLGVHDMFLLTHTYAELSVNEVPSNEQTGVVLKRTGLSVLLTGLTNVIAFFAASIIPIPALRTFCMQAGIVLLFNLAAMLLIFPAMVSLDLRRRRSGRKDILCCCLPASPNLGKNRYSVKINGTAKQTVTRAIPPERRETCTQILTPQNTQNESWIGGNVIDADKQCTEEDALTGCSQDDCLSFSLTQLASRHYAPFISRTATKVFGVIILVAVLVGSIWEAISLRDGLDLTDLVPQNSNEHAFLSAQAKYFGFYNMYAVTGRDFEYPTNQKLLFDYHDSFMRIKNVIKNDNGGLPEFWLSLFRDWLKGLQAAFDKDYENGCITQERWFPNASDEAILAYKLLVQTGHVDNPIDKTLITSVRLINGDGIINPRAFYNYLSAWASNDALAYGASQANLRPEPRQWIYINDHELKIPKSMPLTYAQMPFYLHRLTNTQDITELISSVRELCKKFEERGLPNFPSGILFLFWEQYMNLRTSMCIALVAALGVSILVVGFLLLNIWAAVLVGFFLLVVIAELLGVMSLFNIKLSAVPAVLLVVSVGIAVHFTVHICLSFVTSVGSRNRRMRLALEHMFAPVVHSAFTTLLAVVMLAFSEFNFIVNYFFLVLLSVIGISLVNGIFFFPILLSLIGPKAEVIPNDHPDRISTPTPPASPIVRRSKPPTPPRRSHKIDNARLHAEPSLTTISEEPNSWHSTQESCIIVQPELKVETTSTCGNQNCSGSDSSGSSRTSPVPPTSHITTKVTATANIKVEVHTPLTSGMDRSEKCRHSGSNSRRSSRCNTNVNAGESSGSEPDSDSNAKH</sequence>
<feature type="transmembrane region" description="Helical" evidence="9">
    <location>
        <begin position="638"/>
        <end position="657"/>
    </location>
</feature>
<protein>
    <submittedName>
        <fullName evidence="11">Protein patched</fullName>
    </submittedName>
</protein>
<evidence type="ECO:0000256" key="2">
    <source>
        <dbReference type="ARBA" id="ARBA00005585"/>
    </source>
</evidence>
<dbReference type="GO" id="GO:0045879">
    <property type="term" value="P:negative regulation of smoothened signaling pathway"/>
    <property type="evidence" value="ECO:0007669"/>
    <property type="project" value="TreeGrafter"/>
</dbReference>
<keyword evidence="12" id="KW-1185">Reference proteome</keyword>
<feature type="region of interest" description="Disordered" evidence="8">
    <location>
        <begin position="1419"/>
        <end position="1447"/>
    </location>
</feature>
<dbReference type="Proteomes" id="UP000078540">
    <property type="component" value="Unassembled WGS sequence"/>
</dbReference>
<evidence type="ECO:0000256" key="4">
    <source>
        <dbReference type="ARBA" id="ARBA00022989"/>
    </source>
</evidence>
<keyword evidence="4 9" id="KW-1133">Transmembrane helix</keyword>
<comment type="subcellular location">
    <subcellularLocation>
        <location evidence="1">Membrane</location>
        <topology evidence="1">Multi-pass membrane protein</topology>
    </subcellularLocation>
</comment>
<keyword evidence="7" id="KW-0325">Glycoprotein</keyword>
<feature type="transmembrane region" description="Helical" evidence="9">
    <location>
        <begin position="1276"/>
        <end position="1301"/>
    </location>
</feature>
<dbReference type="InterPro" id="IPR053958">
    <property type="entry name" value="HMGCR/SNAP/NPC1-like_SSD"/>
</dbReference>
<organism evidence="11 12">
    <name type="scientific">Atta colombica</name>
    <dbReference type="NCBI Taxonomy" id="520822"/>
    <lineage>
        <taxon>Eukaryota</taxon>
        <taxon>Metazoa</taxon>
        <taxon>Ecdysozoa</taxon>
        <taxon>Arthropoda</taxon>
        <taxon>Hexapoda</taxon>
        <taxon>Insecta</taxon>
        <taxon>Pterygota</taxon>
        <taxon>Neoptera</taxon>
        <taxon>Endopterygota</taxon>
        <taxon>Hymenoptera</taxon>
        <taxon>Apocrita</taxon>
        <taxon>Aculeata</taxon>
        <taxon>Formicoidea</taxon>
        <taxon>Formicidae</taxon>
        <taxon>Myrmicinae</taxon>
        <taxon>Atta</taxon>
    </lineage>
</organism>
<evidence type="ECO:0000256" key="6">
    <source>
        <dbReference type="ARBA" id="ARBA00023170"/>
    </source>
</evidence>
<evidence type="ECO:0000256" key="7">
    <source>
        <dbReference type="ARBA" id="ARBA00023180"/>
    </source>
</evidence>
<evidence type="ECO:0000256" key="1">
    <source>
        <dbReference type="ARBA" id="ARBA00004141"/>
    </source>
</evidence>
<dbReference type="GO" id="GO:0097108">
    <property type="term" value="F:hedgehog family protein binding"/>
    <property type="evidence" value="ECO:0007669"/>
    <property type="project" value="TreeGrafter"/>
</dbReference>
<evidence type="ECO:0000313" key="12">
    <source>
        <dbReference type="Proteomes" id="UP000078540"/>
    </source>
</evidence>
<dbReference type="Pfam" id="PF12349">
    <property type="entry name" value="Sterol-sensing"/>
    <property type="match status" value="1"/>
</dbReference>
<feature type="compositionally biased region" description="Low complexity" evidence="8">
    <location>
        <begin position="1477"/>
        <end position="1500"/>
    </location>
</feature>
<feature type="region of interest" description="Disordered" evidence="8">
    <location>
        <begin position="1346"/>
        <end position="1403"/>
    </location>
</feature>
<dbReference type="GO" id="GO:0005119">
    <property type="term" value="F:smoothened binding"/>
    <property type="evidence" value="ECO:0007669"/>
    <property type="project" value="TreeGrafter"/>
</dbReference>
<dbReference type="GO" id="GO:0008158">
    <property type="term" value="F:hedgehog receptor activity"/>
    <property type="evidence" value="ECO:0007669"/>
    <property type="project" value="InterPro"/>
</dbReference>
<feature type="domain" description="SSD" evidence="10">
    <location>
        <begin position="637"/>
        <end position="797"/>
    </location>
</feature>
<evidence type="ECO:0000313" key="11">
    <source>
        <dbReference type="EMBL" id="KYM76225.1"/>
    </source>
</evidence>
<dbReference type="STRING" id="520822.A0A195AW20"/>
<accession>A0A195AW20</accession>
<dbReference type="SUPFAM" id="SSF82866">
    <property type="entry name" value="Multidrug efflux transporter AcrB transmembrane domain"/>
    <property type="match status" value="2"/>
</dbReference>
<keyword evidence="5 9" id="KW-0472">Membrane</keyword>
<evidence type="ECO:0000256" key="9">
    <source>
        <dbReference type="SAM" id="Phobius"/>
    </source>
</evidence>
<dbReference type="GO" id="GO:0005886">
    <property type="term" value="C:plasma membrane"/>
    <property type="evidence" value="ECO:0007669"/>
    <property type="project" value="TreeGrafter"/>
</dbReference>
<dbReference type="PANTHER" id="PTHR46022:SF1">
    <property type="entry name" value="PROTEIN PATCHED"/>
    <property type="match status" value="1"/>
</dbReference>
<feature type="region of interest" description="Disordered" evidence="8">
    <location>
        <begin position="1461"/>
        <end position="1509"/>
    </location>
</feature>
<feature type="transmembrane region" description="Helical" evidence="9">
    <location>
        <begin position="744"/>
        <end position="764"/>
    </location>
</feature>
<dbReference type="NCBIfam" id="TIGR00918">
    <property type="entry name" value="2A060602"/>
    <property type="match status" value="1"/>
</dbReference>
<evidence type="ECO:0000259" key="10">
    <source>
        <dbReference type="PROSITE" id="PS50156"/>
    </source>
</evidence>
<comment type="similarity">
    <text evidence="2">Belongs to the patched family.</text>
</comment>
<dbReference type="FunFam" id="1.20.1640.10:FF:000027">
    <property type="entry name" value="Blast:Protein patched"/>
    <property type="match status" value="1"/>
</dbReference>
<keyword evidence="3 9" id="KW-0812">Transmembrane</keyword>
<feature type="transmembrane region" description="Helical" evidence="9">
    <location>
        <begin position="909"/>
        <end position="928"/>
    </location>
</feature>
<proteinExistence type="inferred from homology"/>
<feature type="region of interest" description="Disordered" evidence="8">
    <location>
        <begin position="13"/>
        <end position="37"/>
    </location>
</feature>
<feature type="compositionally biased region" description="Polar residues" evidence="8">
    <location>
        <begin position="1388"/>
        <end position="1403"/>
    </location>
</feature>
<evidence type="ECO:0000256" key="3">
    <source>
        <dbReference type="ARBA" id="ARBA00022692"/>
    </source>
</evidence>
<feature type="transmembrane region" description="Helical" evidence="9">
    <location>
        <begin position="776"/>
        <end position="797"/>
    </location>
</feature>
<feature type="transmembrane region" description="Helical" evidence="9">
    <location>
        <begin position="1239"/>
        <end position="1264"/>
    </location>
</feature>
<gene>
    <name evidence="11" type="ORF">ALC53_13252</name>
</gene>
<feature type="transmembrane region" description="Helical" evidence="9">
    <location>
        <begin position="1189"/>
        <end position="1207"/>
    </location>
</feature>
<feature type="transmembrane region" description="Helical" evidence="9">
    <location>
        <begin position="1307"/>
        <end position="1334"/>
    </location>
</feature>
<evidence type="ECO:0000256" key="8">
    <source>
        <dbReference type="SAM" id="MobiDB-lite"/>
    </source>
</evidence>
<keyword evidence="6" id="KW-0675">Receptor</keyword>
<feature type="compositionally biased region" description="Low complexity" evidence="8">
    <location>
        <begin position="1427"/>
        <end position="1438"/>
    </location>
</feature>
<dbReference type="PROSITE" id="PS50156">
    <property type="entry name" value="SSD"/>
    <property type="match status" value="1"/>
</dbReference>
<feature type="transmembrane region" description="Helical" evidence="9">
    <location>
        <begin position="1214"/>
        <end position="1233"/>
    </location>
</feature>
<dbReference type="EMBL" id="KQ976731">
    <property type="protein sequence ID" value="KYM76225.1"/>
    <property type="molecule type" value="Genomic_DNA"/>
</dbReference>
<dbReference type="PANTHER" id="PTHR46022">
    <property type="entry name" value="PROTEIN PATCHED"/>
    <property type="match status" value="1"/>
</dbReference>